<dbReference type="Pfam" id="PF11795">
    <property type="entry name" value="DUF3322"/>
    <property type="match status" value="1"/>
</dbReference>
<feature type="domain" description="DUF3322" evidence="2">
    <location>
        <begin position="6"/>
        <end position="188"/>
    </location>
</feature>
<dbReference type="InterPro" id="IPR014544">
    <property type="entry name" value="UCP028408"/>
</dbReference>
<dbReference type="RefSeq" id="WP_020852124.1">
    <property type="nucleotide sequence ID" value="NZ_CP006696.1"/>
</dbReference>
<evidence type="ECO:0000259" key="1">
    <source>
        <dbReference type="Pfam" id="PF09983"/>
    </source>
</evidence>
<dbReference type="Pfam" id="PF09983">
    <property type="entry name" value="JetD_C"/>
    <property type="match status" value="1"/>
</dbReference>
<dbReference type="PIRSF" id="PIRSF028408">
    <property type="entry name" value="UCP028408"/>
    <property type="match status" value="1"/>
</dbReference>
<evidence type="ECO:0000313" key="4">
    <source>
        <dbReference type="Proteomes" id="UP000027215"/>
    </source>
</evidence>
<protein>
    <recommendedName>
        <fullName evidence="5">DUF3322 and DUF2220 domain-containing protein</fullName>
    </recommendedName>
</protein>
<feature type="domain" description="Wadjet protein JetD C-terminal" evidence="1">
    <location>
        <begin position="211"/>
        <end position="389"/>
    </location>
</feature>
<dbReference type="PATRIC" id="fig|155920.8.peg.162"/>
<dbReference type="EMBL" id="CP006696">
    <property type="protein sequence ID" value="AIC09186.1"/>
    <property type="molecule type" value="Genomic_DNA"/>
</dbReference>
<dbReference type="Proteomes" id="UP000027215">
    <property type="component" value="Chromosome"/>
</dbReference>
<accession>A0A060H754</accession>
<gene>
    <name evidence="3" type="ORF">D934_00655</name>
</gene>
<dbReference type="AlphaFoldDB" id="A0A060H754"/>
<name>A0A060H754_XYLFS</name>
<proteinExistence type="predicted"/>
<dbReference type="InterPro" id="IPR024537">
    <property type="entry name" value="DUF3322"/>
</dbReference>
<sequence>MSWATPASLCAQVERLWKRGDLLRALVTDTHAMTWPHRLKLRAPNAADLSNRFQAVRDWVQAIVGTPQIRIQSREWKHRVQGTQQVPAAVYLDTLQDALAFIGKTHEALQFEAVWQQTAAAQPVLLAWLLRRPTQALEVADRWERLLAVVAWLQAHPRPGVYLRQVDVPGVDSKFIEAHKSVLTALLDLALPPESIETAASGVLQFTRRFGFLDKPVPIRFRLLDATLPSLPGCTGLPDISLDAAHFAALTLPITRVFITENEINFLTFPKVAGAIVIFGAGYGWEPLARAAWLHACQLYYWGDMDTHGFTILNRLRGYFGHVTSVLMDQDTLLAHRLYWDEESEPTRQALEHLTAEEAAVYDDLRYDRHQPRLRLEQERIGFRWVCDRLACLLSTAHVAPPQDA</sequence>
<evidence type="ECO:0000259" key="2">
    <source>
        <dbReference type="Pfam" id="PF11795"/>
    </source>
</evidence>
<evidence type="ECO:0008006" key="5">
    <source>
        <dbReference type="Google" id="ProtNLM"/>
    </source>
</evidence>
<organism evidence="3 4">
    <name type="scientific">Xylella fastidiosa subsp. sandyi Ann-1</name>
    <dbReference type="NCBI Taxonomy" id="155920"/>
    <lineage>
        <taxon>Bacteria</taxon>
        <taxon>Pseudomonadati</taxon>
        <taxon>Pseudomonadota</taxon>
        <taxon>Gammaproteobacteria</taxon>
        <taxon>Lysobacterales</taxon>
        <taxon>Lysobacteraceae</taxon>
        <taxon>Xylella</taxon>
    </lineage>
</organism>
<dbReference type="HOGENOM" id="CLU_054007_1_0_6"/>
<dbReference type="InterPro" id="IPR024534">
    <property type="entry name" value="JetD_C"/>
</dbReference>
<dbReference type="KEGG" id="xfs:D934_00655"/>
<reference evidence="3 4" key="1">
    <citation type="submission" date="2013-08" db="EMBL/GenBank/DDBJ databases">
        <authorList>
            <person name="Stouthamer R."/>
            <person name="Nunney L."/>
        </authorList>
    </citation>
    <scope>NUCLEOTIDE SEQUENCE [LARGE SCALE GENOMIC DNA]</scope>
    <source>
        <strain evidence="4">ann-1</strain>
    </source>
</reference>
<evidence type="ECO:0000313" key="3">
    <source>
        <dbReference type="EMBL" id="AIC09186.1"/>
    </source>
</evidence>